<dbReference type="InterPro" id="IPR013783">
    <property type="entry name" value="Ig-like_fold"/>
</dbReference>
<evidence type="ECO:0000256" key="11">
    <source>
        <dbReference type="SAM" id="MobiDB-lite"/>
    </source>
</evidence>
<evidence type="ECO:0000259" key="13">
    <source>
        <dbReference type="SMART" id="SM00672"/>
    </source>
</evidence>
<name>A0A7M7N493_STRPU</name>
<evidence type="ECO:0000256" key="2">
    <source>
        <dbReference type="ARBA" id="ARBA00006063"/>
    </source>
</evidence>
<dbReference type="EnsemblMetazoa" id="XM_030975162">
    <property type="protein sequence ID" value="XP_030831022"/>
    <property type="gene ID" value="LOC578698"/>
</dbReference>
<evidence type="ECO:0000256" key="4">
    <source>
        <dbReference type="ARBA" id="ARBA00022679"/>
    </source>
</evidence>
<feature type="signal peptide" evidence="12">
    <location>
        <begin position="1"/>
        <end position="23"/>
    </location>
</feature>
<dbReference type="FunCoup" id="A0A7M7N493">
    <property type="interactions" value="357"/>
</dbReference>
<dbReference type="SMART" id="SM00672">
    <property type="entry name" value="CAP10"/>
    <property type="match status" value="1"/>
</dbReference>
<dbReference type="RefSeq" id="XP_030831022.1">
    <property type="nucleotide sequence ID" value="XM_030975162.1"/>
</dbReference>
<evidence type="ECO:0000256" key="1">
    <source>
        <dbReference type="ARBA" id="ARBA00004922"/>
    </source>
</evidence>
<dbReference type="PROSITE" id="PS50194">
    <property type="entry name" value="FILAMIN_REPEAT"/>
    <property type="match status" value="1"/>
</dbReference>
<dbReference type="OMA" id="MFMDATL"/>
<comment type="similarity">
    <text evidence="2">Belongs to the KDELC family.</text>
</comment>
<accession>A0A7M7N493</accession>
<evidence type="ECO:0000256" key="5">
    <source>
        <dbReference type="ARBA" id="ARBA00022729"/>
    </source>
</evidence>
<evidence type="ECO:0000256" key="9">
    <source>
        <dbReference type="ARBA" id="ARBA00049246"/>
    </source>
</evidence>
<dbReference type="InParanoid" id="A0A7M7N493"/>
<evidence type="ECO:0000256" key="6">
    <source>
        <dbReference type="ARBA" id="ARBA00022824"/>
    </source>
</evidence>
<feature type="domain" description="Glycosyl transferase CAP10" evidence="13">
    <location>
        <begin position="237"/>
        <end position="481"/>
    </location>
</feature>
<keyword evidence="5 12" id="KW-0732">Signal</keyword>
<dbReference type="OrthoDB" id="541052at2759"/>
<dbReference type="GO" id="GO:0046527">
    <property type="term" value="F:glucosyltransferase activity"/>
    <property type="evidence" value="ECO:0000318"/>
    <property type="project" value="GO_Central"/>
</dbReference>
<comment type="catalytic activity">
    <reaction evidence="9">
        <text>L-seryl-[EGF-like domain protein] + UDP-alpha-D-glucose = 3-O-(beta-D-glucosyl)-L-seryl-[EGF-like domain protein] + UDP + H(+)</text>
        <dbReference type="Rhea" id="RHEA:58116"/>
        <dbReference type="Rhea" id="RHEA-COMP:14610"/>
        <dbReference type="Rhea" id="RHEA-COMP:16010"/>
        <dbReference type="ChEBI" id="CHEBI:15378"/>
        <dbReference type="ChEBI" id="CHEBI:29999"/>
        <dbReference type="ChEBI" id="CHEBI:58223"/>
        <dbReference type="ChEBI" id="CHEBI:58885"/>
        <dbReference type="ChEBI" id="CHEBI:140576"/>
    </reaction>
</comment>
<feature type="chain" id="PRO_5029900799" description="Glycosyl transferase CAP10 domain-containing protein" evidence="12">
    <location>
        <begin position="24"/>
        <end position="512"/>
    </location>
</feature>
<feature type="region of interest" description="Disordered" evidence="11">
    <location>
        <begin position="490"/>
        <end position="512"/>
    </location>
</feature>
<evidence type="ECO:0000256" key="10">
    <source>
        <dbReference type="PROSITE-ProRule" id="PRU00087"/>
    </source>
</evidence>
<dbReference type="PANTHER" id="PTHR12203">
    <property type="entry name" value="KDEL LYS-ASP-GLU-LEU CONTAINING - RELATED"/>
    <property type="match status" value="1"/>
</dbReference>
<keyword evidence="7" id="KW-0325">Glycoprotein</keyword>
<feature type="compositionally biased region" description="Polar residues" evidence="11">
    <location>
        <begin position="494"/>
        <end position="505"/>
    </location>
</feature>
<reference evidence="14" key="2">
    <citation type="submission" date="2021-01" db="UniProtKB">
        <authorList>
            <consortium name="EnsemblMetazoa"/>
        </authorList>
    </citation>
    <scope>IDENTIFICATION</scope>
</reference>
<dbReference type="Pfam" id="PF00630">
    <property type="entry name" value="Filamin"/>
    <property type="match status" value="1"/>
</dbReference>
<evidence type="ECO:0000256" key="12">
    <source>
        <dbReference type="SAM" id="SignalP"/>
    </source>
</evidence>
<proteinExistence type="inferred from homology"/>
<reference evidence="15" key="1">
    <citation type="submission" date="2015-02" db="EMBL/GenBank/DDBJ databases">
        <title>Genome sequencing for Strongylocentrotus purpuratus.</title>
        <authorList>
            <person name="Murali S."/>
            <person name="Liu Y."/>
            <person name="Vee V."/>
            <person name="English A."/>
            <person name="Wang M."/>
            <person name="Skinner E."/>
            <person name="Han Y."/>
            <person name="Muzny D.M."/>
            <person name="Worley K.C."/>
            <person name="Gibbs R.A."/>
        </authorList>
    </citation>
    <scope>NUCLEOTIDE SEQUENCE</scope>
</reference>
<comment type="pathway">
    <text evidence="1">Protein modification; protein glycosylation.</text>
</comment>
<feature type="repeat" description="Filamin" evidence="10">
    <location>
        <begin position="34"/>
        <end position="140"/>
    </location>
</feature>
<dbReference type="PANTHER" id="PTHR12203:SF122">
    <property type="entry name" value="GLYCOSYL TRANSFERASE CAP10 DOMAIN-CONTAINING PROTEIN"/>
    <property type="match status" value="1"/>
</dbReference>
<evidence type="ECO:0000313" key="14">
    <source>
        <dbReference type="EnsemblMetazoa" id="XP_030831022"/>
    </source>
</evidence>
<sequence length="512" mass="59215">MVRIAAESLAGVVFMCLILVCCAVKDVVTGYDRERVACPYKSLVFGPGLETNFVVPARFFYIQAVDFENNNFTYSPGKNAFEIVIKPISGNRGRIYIQTLDRHDGTFIVRFRLYDSYDGLKIEVKSAGRHVADSPYKLKGLVRCENCDCPVDDQDQWRSDMYCRSGVHPQTQTDFSIFPSIDLGTLHRDVESRFAKHHSLCHYSIINNKVYRKTLGSIVGFKMFSDAFLLSLTRKVRVPDVEFFINLGDWPLEKRDPEDEPLPILSWCGSTDTRDIVLPTYDITESTLETMGRVSLDMMSVQANTGPKWENKTEKAFWRGRDSRRERLNLVKLSRRRPELLDAALTNFFFFRNEEAEYGPKVKHVSFYDFFNFKYQINVDGTVAAYRLPYLLAGDSAVFRHDSIYYEHFYAELEPWVHYIPFKLDLSDLEERIEWAMQNDDSAQTIAENGKAYVRENLTSNNIFCYYLQVLEEYASRQVGSPKIHEGMELLEQPSENNNCDCPNESTRHTEL</sequence>
<dbReference type="InterPro" id="IPR001298">
    <property type="entry name" value="Filamin/ABP280_rpt"/>
</dbReference>
<dbReference type="KEGG" id="spu:578698"/>
<dbReference type="Proteomes" id="UP000007110">
    <property type="component" value="Unassembled WGS sequence"/>
</dbReference>
<organism evidence="14 15">
    <name type="scientific">Strongylocentrotus purpuratus</name>
    <name type="common">Purple sea urchin</name>
    <dbReference type="NCBI Taxonomy" id="7668"/>
    <lineage>
        <taxon>Eukaryota</taxon>
        <taxon>Metazoa</taxon>
        <taxon>Echinodermata</taxon>
        <taxon>Eleutherozoa</taxon>
        <taxon>Echinozoa</taxon>
        <taxon>Echinoidea</taxon>
        <taxon>Euechinoidea</taxon>
        <taxon>Echinacea</taxon>
        <taxon>Camarodonta</taxon>
        <taxon>Echinidea</taxon>
        <taxon>Strongylocentrotidae</taxon>
        <taxon>Strongylocentrotus</taxon>
    </lineage>
</organism>
<keyword evidence="4" id="KW-0808">Transferase</keyword>
<evidence type="ECO:0000256" key="8">
    <source>
        <dbReference type="ARBA" id="ARBA00047553"/>
    </source>
</evidence>
<keyword evidence="3" id="KW-0328">Glycosyltransferase</keyword>
<keyword evidence="15" id="KW-1185">Reference proteome</keyword>
<dbReference type="GeneID" id="578698"/>
<dbReference type="SUPFAM" id="SSF81296">
    <property type="entry name" value="E set domains"/>
    <property type="match status" value="1"/>
</dbReference>
<dbReference type="SMART" id="SM00557">
    <property type="entry name" value="IG_FLMN"/>
    <property type="match status" value="1"/>
</dbReference>
<dbReference type="GO" id="GO:0012505">
    <property type="term" value="C:endomembrane system"/>
    <property type="evidence" value="ECO:0000318"/>
    <property type="project" value="GO_Central"/>
</dbReference>
<dbReference type="AlphaFoldDB" id="A0A7M7N493"/>
<dbReference type="InterPro" id="IPR006598">
    <property type="entry name" value="CAP10"/>
</dbReference>
<comment type="catalytic activity">
    <reaction evidence="8">
        <text>L-seryl-[EGF-like domain protein] + UDP-alpha-D-xylose = 3-O-(beta-D-xylosyl)-L-seryl-[EGF-like domain protein] + UDP + H(+)</text>
        <dbReference type="Rhea" id="RHEA:62016"/>
        <dbReference type="Rhea" id="RHEA-COMP:16010"/>
        <dbReference type="Rhea" id="RHEA-COMP:16011"/>
        <dbReference type="ChEBI" id="CHEBI:15378"/>
        <dbReference type="ChEBI" id="CHEBI:29999"/>
        <dbReference type="ChEBI" id="CHEBI:57632"/>
        <dbReference type="ChEBI" id="CHEBI:58223"/>
        <dbReference type="ChEBI" id="CHEBI:132085"/>
    </reaction>
</comment>
<dbReference type="InterPro" id="IPR051091">
    <property type="entry name" value="O-Glucosyltr/Glycosyltrsf_90"/>
</dbReference>
<evidence type="ECO:0000256" key="7">
    <source>
        <dbReference type="ARBA" id="ARBA00023180"/>
    </source>
</evidence>
<dbReference type="CTD" id="79070"/>
<protein>
    <recommendedName>
        <fullName evidence="13">Glycosyl transferase CAP10 domain-containing protein</fullName>
    </recommendedName>
</protein>
<dbReference type="InterPro" id="IPR014756">
    <property type="entry name" value="Ig_E-set"/>
</dbReference>
<dbReference type="InterPro" id="IPR017868">
    <property type="entry name" value="Filamin/ABP280_repeat-like"/>
</dbReference>
<keyword evidence="6" id="KW-0256">Endoplasmic reticulum</keyword>
<dbReference type="Gene3D" id="2.60.40.10">
    <property type="entry name" value="Immunoglobulins"/>
    <property type="match status" value="1"/>
</dbReference>
<evidence type="ECO:0000256" key="3">
    <source>
        <dbReference type="ARBA" id="ARBA00022676"/>
    </source>
</evidence>
<dbReference type="FunFam" id="2.60.40.10:FF:000419">
    <property type="entry name" value="KDEL (Lys-Asp-Glu-Leu) containing 1"/>
    <property type="match status" value="1"/>
</dbReference>
<evidence type="ECO:0000313" key="15">
    <source>
        <dbReference type="Proteomes" id="UP000007110"/>
    </source>
</evidence>
<dbReference type="Pfam" id="PF05686">
    <property type="entry name" value="Glyco_transf_90"/>
    <property type="match status" value="1"/>
</dbReference>